<feature type="coiled-coil region" evidence="1">
    <location>
        <begin position="14"/>
        <end position="41"/>
    </location>
</feature>
<protein>
    <submittedName>
        <fullName evidence="2">Transmembrane protein</fullName>
    </submittedName>
</protein>
<keyword evidence="1" id="KW-0175">Coiled coil</keyword>
<sequence>AGRLKSENNILQMVLKHQQIIEMLTEENEKLRKILIEELEVSPRKLQVGRKIGAEFHSPCADCFECRRRRRKLR</sequence>
<dbReference type="Proteomes" id="UP000554482">
    <property type="component" value="Unassembled WGS sequence"/>
</dbReference>
<gene>
    <name evidence="2" type="ORF">FRX31_018784</name>
</gene>
<name>A0A7J6W2M7_THATH</name>
<evidence type="ECO:0000313" key="2">
    <source>
        <dbReference type="EMBL" id="KAF5191629.1"/>
    </source>
</evidence>
<proteinExistence type="predicted"/>
<reference evidence="2 3" key="1">
    <citation type="submission" date="2020-06" db="EMBL/GenBank/DDBJ databases">
        <title>Transcriptomic and genomic resources for Thalictrum thalictroides and T. hernandezii: Facilitating candidate gene discovery in an emerging model plant lineage.</title>
        <authorList>
            <person name="Arias T."/>
            <person name="Riano-Pachon D.M."/>
            <person name="Di Stilio V.S."/>
        </authorList>
    </citation>
    <scope>NUCLEOTIDE SEQUENCE [LARGE SCALE GENOMIC DNA]</scope>
    <source>
        <strain evidence="3">cv. WT478/WT964</strain>
        <tissue evidence="2">Leaves</tissue>
    </source>
</reference>
<keyword evidence="2" id="KW-0472">Membrane</keyword>
<keyword evidence="3" id="KW-1185">Reference proteome</keyword>
<accession>A0A7J6W2M7</accession>
<evidence type="ECO:0000313" key="3">
    <source>
        <dbReference type="Proteomes" id="UP000554482"/>
    </source>
</evidence>
<evidence type="ECO:0000256" key="1">
    <source>
        <dbReference type="SAM" id="Coils"/>
    </source>
</evidence>
<organism evidence="2 3">
    <name type="scientific">Thalictrum thalictroides</name>
    <name type="common">Rue-anemone</name>
    <name type="synonym">Anemone thalictroides</name>
    <dbReference type="NCBI Taxonomy" id="46969"/>
    <lineage>
        <taxon>Eukaryota</taxon>
        <taxon>Viridiplantae</taxon>
        <taxon>Streptophyta</taxon>
        <taxon>Embryophyta</taxon>
        <taxon>Tracheophyta</taxon>
        <taxon>Spermatophyta</taxon>
        <taxon>Magnoliopsida</taxon>
        <taxon>Ranunculales</taxon>
        <taxon>Ranunculaceae</taxon>
        <taxon>Thalictroideae</taxon>
        <taxon>Thalictrum</taxon>
    </lineage>
</organism>
<dbReference type="PANTHER" id="PTHR36051:SF2">
    <property type="entry name" value="DYNAMIN"/>
    <property type="match status" value="1"/>
</dbReference>
<feature type="non-terminal residue" evidence="2">
    <location>
        <position position="1"/>
    </location>
</feature>
<comment type="caution">
    <text evidence="2">The sequence shown here is derived from an EMBL/GenBank/DDBJ whole genome shotgun (WGS) entry which is preliminary data.</text>
</comment>
<dbReference type="EMBL" id="JABWDY010022592">
    <property type="protein sequence ID" value="KAF5191629.1"/>
    <property type="molecule type" value="Genomic_DNA"/>
</dbReference>
<keyword evidence="2" id="KW-0812">Transmembrane</keyword>
<dbReference type="AlphaFoldDB" id="A0A7J6W2M7"/>
<dbReference type="PANTHER" id="PTHR36051">
    <property type="entry name" value="DYNAMIN"/>
    <property type="match status" value="1"/>
</dbReference>